<evidence type="ECO:0000256" key="3">
    <source>
        <dbReference type="ARBA" id="ARBA00022723"/>
    </source>
</evidence>
<accession>A0A9D5C9I0</accession>
<dbReference type="EMBL" id="JAGGNH010000006">
    <property type="protein sequence ID" value="KAJ0969246.1"/>
    <property type="molecule type" value="Genomic_DNA"/>
</dbReference>
<keyword evidence="4" id="KW-0677">Repeat</keyword>
<dbReference type="CDD" id="cd19821">
    <property type="entry name" value="Bbox1_BBX-like"/>
    <property type="match status" value="1"/>
</dbReference>
<evidence type="ECO:0000256" key="6">
    <source>
        <dbReference type="ARBA" id="ARBA00022833"/>
    </source>
</evidence>
<evidence type="ECO:0000256" key="1">
    <source>
        <dbReference type="ARBA" id="ARBA00004123"/>
    </source>
</evidence>
<evidence type="ECO:0000256" key="4">
    <source>
        <dbReference type="ARBA" id="ARBA00022737"/>
    </source>
</evidence>
<evidence type="ECO:0000313" key="12">
    <source>
        <dbReference type="EMBL" id="KAJ0969246.1"/>
    </source>
</evidence>
<dbReference type="InterPro" id="IPR000315">
    <property type="entry name" value="Znf_B-box"/>
</dbReference>
<evidence type="ECO:0000256" key="7">
    <source>
        <dbReference type="ARBA" id="ARBA00023242"/>
    </source>
</evidence>
<evidence type="ECO:0000256" key="8">
    <source>
        <dbReference type="PROSITE-ProRule" id="PRU00024"/>
    </source>
</evidence>
<dbReference type="GO" id="GO:0008270">
    <property type="term" value="F:zinc ion binding"/>
    <property type="evidence" value="ECO:0007669"/>
    <property type="project" value="UniProtKB-KW"/>
</dbReference>
<gene>
    <name evidence="12" type="ORF">J5N97_022123</name>
</gene>
<dbReference type="InterPro" id="IPR010402">
    <property type="entry name" value="CCT_domain"/>
</dbReference>
<dbReference type="GO" id="GO:0005634">
    <property type="term" value="C:nucleus"/>
    <property type="evidence" value="ECO:0007669"/>
    <property type="project" value="UniProtKB-SubCell"/>
</dbReference>
<dbReference type="PANTHER" id="PTHR31717">
    <property type="entry name" value="ZINC FINGER PROTEIN CONSTANS-LIKE 10"/>
    <property type="match status" value="1"/>
</dbReference>
<name>A0A9D5C9I0_9LILI</name>
<evidence type="ECO:0000256" key="5">
    <source>
        <dbReference type="ARBA" id="ARBA00022771"/>
    </source>
</evidence>
<keyword evidence="3" id="KW-0479">Metal-binding</keyword>
<reference evidence="12" key="2">
    <citation type="journal article" date="2022" name="Hortic Res">
        <title>The genome of Dioscorea zingiberensis sheds light on the biosynthesis, origin and evolution of the medicinally important diosgenin saponins.</title>
        <authorList>
            <person name="Li Y."/>
            <person name="Tan C."/>
            <person name="Li Z."/>
            <person name="Guo J."/>
            <person name="Li S."/>
            <person name="Chen X."/>
            <person name="Wang C."/>
            <person name="Dai X."/>
            <person name="Yang H."/>
            <person name="Song W."/>
            <person name="Hou L."/>
            <person name="Xu J."/>
            <person name="Tong Z."/>
            <person name="Xu A."/>
            <person name="Yuan X."/>
            <person name="Wang W."/>
            <person name="Yang Q."/>
            <person name="Chen L."/>
            <person name="Sun Z."/>
            <person name="Wang K."/>
            <person name="Pan B."/>
            <person name="Chen J."/>
            <person name="Bao Y."/>
            <person name="Liu F."/>
            <person name="Qi X."/>
            <person name="Gang D.R."/>
            <person name="Wen J."/>
            <person name="Li J."/>
        </authorList>
    </citation>
    <scope>NUCLEOTIDE SEQUENCE</scope>
    <source>
        <strain evidence="12">Dzin_1.0</strain>
    </source>
</reference>
<evidence type="ECO:0000259" key="11">
    <source>
        <dbReference type="PROSITE" id="PS51017"/>
    </source>
</evidence>
<evidence type="ECO:0000259" key="10">
    <source>
        <dbReference type="PROSITE" id="PS50119"/>
    </source>
</evidence>
<dbReference type="PROSITE" id="PS50119">
    <property type="entry name" value="ZF_BBOX"/>
    <property type="match status" value="1"/>
</dbReference>
<dbReference type="PANTHER" id="PTHR31717:SF45">
    <property type="entry name" value="ZINC FINGER PROTEIN CONSTANS-LIKE 14-RELATED"/>
    <property type="match status" value="1"/>
</dbReference>
<dbReference type="Proteomes" id="UP001085076">
    <property type="component" value="Miscellaneous, Linkage group lg06"/>
</dbReference>
<reference evidence="12" key="1">
    <citation type="submission" date="2021-03" db="EMBL/GenBank/DDBJ databases">
        <authorList>
            <person name="Li Z."/>
            <person name="Yang C."/>
        </authorList>
    </citation>
    <scope>NUCLEOTIDE SEQUENCE</scope>
    <source>
        <strain evidence="12">Dzin_1.0</strain>
        <tissue evidence="12">Leaf</tissue>
    </source>
</reference>
<comment type="subcellular location">
    <subcellularLocation>
        <location evidence="1 9">Nucleus</location>
    </subcellularLocation>
</comment>
<dbReference type="SMART" id="SM00336">
    <property type="entry name" value="BBOX"/>
    <property type="match status" value="1"/>
</dbReference>
<organism evidence="12 13">
    <name type="scientific">Dioscorea zingiberensis</name>
    <dbReference type="NCBI Taxonomy" id="325984"/>
    <lineage>
        <taxon>Eukaryota</taxon>
        <taxon>Viridiplantae</taxon>
        <taxon>Streptophyta</taxon>
        <taxon>Embryophyta</taxon>
        <taxon>Tracheophyta</taxon>
        <taxon>Spermatophyta</taxon>
        <taxon>Magnoliopsida</taxon>
        <taxon>Liliopsida</taxon>
        <taxon>Dioscoreales</taxon>
        <taxon>Dioscoreaceae</taxon>
        <taxon>Dioscorea</taxon>
    </lineage>
</organism>
<keyword evidence="5 8" id="KW-0863">Zinc-finger</keyword>
<evidence type="ECO:0000256" key="2">
    <source>
        <dbReference type="ARBA" id="ARBA00010024"/>
    </source>
</evidence>
<dbReference type="InterPro" id="IPR049808">
    <property type="entry name" value="CONSTANS-like_Bbox1"/>
</dbReference>
<comment type="caution">
    <text evidence="12">The sequence shown here is derived from an EMBL/GenBank/DDBJ whole genome shotgun (WGS) entry which is preliminary data.</text>
</comment>
<feature type="domain" description="CCT" evidence="11">
    <location>
        <begin position="355"/>
        <end position="397"/>
    </location>
</feature>
<dbReference type="Pfam" id="PF06203">
    <property type="entry name" value="CCT"/>
    <property type="match status" value="1"/>
</dbReference>
<feature type="domain" description="B box-type" evidence="10">
    <location>
        <begin position="9"/>
        <end position="56"/>
    </location>
</feature>
<dbReference type="OrthoDB" id="153872at2759"/>
<evidence type="ECO:0000256" key="9">
    <source>
        <dbReference type="PROSITE-ProRule" id="PRU00357"/>
    </source>
</evidence>
<dbReference type="PROSITE" id="PS51017">
    <property type="entry name" value="CCT"/>
    <property type="match status" value="1"/>
</dbReference>
<keyword evidence="7 9" id="KW-0539">Nucleus</keyword>
<protein>
    <submittedName>
        <fullName evidence="12">Uncharacterized protein</fullName>
    </submittedName>
</protein>
<dbReference type="GO" id="GO:0006355">
    <property type="term" value="P:regulation of DNA-templated transcription"/>
    <property type="evidence" value="ECO:0007669"/>
    <property type="project" value="UniProtKB-ARBA"/>
</dbReference>
<keyword evidence="13" id="KW-1185">Reference proteome</keyword>
<proteinExistence type="inferred from homology"/>
<dbReference type="AlphaFoldDB" id="A0A9D5C9I0"/>
<keyword evidence="6" id="KW-0862">Zinc</keyword>
<comment type="similarity">
    <text evidence="2">Belongs to the CONSTANS family.</text>
</comment>
<evidence type="ECO:0000313" key="13">
    <source>
        <dbReference type="Proteomes" id="UP001085076"/>
    </source>
</evidence>
<sequence length="407" mass="45118">MSPENGEGSAAPACDYCAKTVAALYCGADSARLCLLCDRHVHSANALSRKHARSPLCCSCFSGAASSRHGSLFLCPACDFVPSPSSSNVSFPVHPLYGLPSAPDLASALNLEFSSKIPKSPSPDPQFFSPDVLEELYVPRWEKRRQLSEQVMELAKDDAPETPRLSDNGEVMPYSDLSMLPPEGCPDLKGSDQLLDDEDLLWDSGTVADHSTQIWDFILGRSRERNESSQFEIDGYGTNTAGFMIKSHDDLIREHPFSSTHVLEDIYDKNSLSAATDDISSTNIRYISAQKKWQDNFAATSGNSKLTAVRPANASHDIEHGHVIKEISFTQPPFITSDPIKVTNKIDSEQLAQNRGNAMQRYKEKRKMRRYDKHIRYESRKARADTRKRVKGRFVKAAEALDVENGG</sequence>